<accession>A0A448WK09</accession>
<gene>
    <name evidence="2" type="ORF">PXEA_LOCUS7086</name>
</gene>
<feature type="region of interest" description="Disordered" evidence="1">
    <location>
        <begin position="262"/>
        <end position="296"/>
    </location>
</feature>
<feature type="compositionally biased region" description="Acidic residues" evidence="1">
    <location>
        <begin position="64"/>
        <end position="86"/>
    </location>
</feature>
<feature type="region of interest" description="Disordered" evidence="1">
    <location>
        <begin position="107"/>
        <end position="179"/>
    </location>
</feature>
<feature type="region of interest" description="Disordered" evidence="1">
    <location>
        <begin position="226"/>
        <end position="246"/>
    </location>
</feature>
<feature type="compositionally biased region" description="Polar residues" evidence="1">
    <location>
        <begin position="279"/>
        <end position="295"/>
    </location>
</feature>
<comment type="caution">
    <text evidence="2">The sequence shown here is derived from an EMBL/GenBank/DDBJ whole genome shotgun (WGS) entry which is preliminary data.</text>
</comment>
<dbReference type="EMBL" id="CAAALY010018414">
    <property type="protein sequence ID" value="VEL13646.1"/>
    <property type="molecule type" value="Genomic_DNA"/>
</dbReference>
<feature type="compositionally biased region" description="Low complexity" evidence="1">
    <location>
        <begin position="151"/>
        <end position="172"/>
    </location>
</feature>
<protein>
    <submittedName>
        <fullName evidence="2">Uncharacterized protein</fullName>
    </submittedName>
</protein>
<proteinExistence type="predicted"/>
<feature type="region of interest" description="Disordered" evidence="1">
    <location>
        <begin position="347"/>
        <end position="377"/>
    </location>
</feature>
<sequence>MCQYISSLYKGGHFSPRTALGIDGYTNSARFDPNEFTVSHDALKRGDSYSGLEINKVCTQKGEDDIDEDLGGEDYDMEEDDDMEDMGEEEDYIPDIEELEAADLARQHQEAEWLRQQQHQQQQILPRGSQFSPLRPTSGYVPLDTHHPRPQQQQHKMQLQQQRQDQSKRQQQNSSLVQPFHRLDTVSGPARPQHARKPIPLATLRSQDEFPTDVSHPFDQHIQLPQHQRQMNPQSSLLSTHSNPVRSKPMRCHFVPANSSASSLELGAVSRQPPRSDDSYLSTQQHQRTVLSTVPPSGGGVFHGDWIETGCTSLMATNAATGFPRGYRVVRSIGPAEILRNAGGVPSVSLGHRERQGTCSMASQESNARDPDLGPSW</sequence>
<evidence type="ECO:0000256" key="1">
    <source>
        <dbReference type="SAM" id="MobiDB-lite"/>
    </source>
</evidence>
<feature type="compositionally biased region" description="Polar residues" evidence="1">
    <location>
        <begin position="357"/>
        <end position="366"/>
    </location>
</feature>
<evidence type="ECO:0000313" key="3">
    <source>
        <dbReference type="Proteomes" id="UP000784294"/>
    </source>
</evidence>
<feature type="compositionally biased region" description="Polar residues" evidence="1">
    <location>
        <begin position="226"/>
        <end position="245"/>
    </location>
</feature>
<name>A0A448WK09_9PLAT</name>
<reference evidence="2" key="1">
    <citation type="submission" date="2018-11" db="EMBL/GenBank/DDBJ databases">
        <authorList>
            <consortium name="Pathogen Informatics"/>
        </authorList>
    </citation>
    <scope>NUCLEOTIDE SEQUENCE</scope>
</reference>
<evidence type="ECO:0000313" key="2">
    <source>
        <dbReference type="EMBL" id="VEL13646.1"/>
    </source>
</evidence>
<dbReference type="Proteomes" id="UP000784294">
    <property type="component" value="Unassembled WGS sequence"/>
</dbReference>
<dbReference type="AlphaFoldDB" id="A0A448WK09"/>
<organism evidence="2 3">
    <name type="scientific">Protopolystoma xenopodis</name>
    <dbReference type="NCBI Taxonomy" id="117903"/>
    <lineage>
        <taxon>Eukaryota</taxon>
        <taxon>Metazoa</taxon>
        <taxon>Spiralia</taxon>
        <taxon>Lophotrochozoa</taxon>
        <taxon>Platyhelminthes</taxon>
        <taxon>Monogenea</taxon>
        <taxon>Polyopisthocotylea</taxon>
        <taxon>Polystomatidea</taxon>
        <taxon>Polystomatidae</taxon>
        <taxon>Protopolystoma</taxon>
    </lineage>
</organism>
<keyword evidence="3" id="KW-1185">Reference proteome</keyword>
<feature type="compositionally biased region" description="Basic and acidic residues" evidence="1">
    <location>
        <begin position="367"/>
        <end position="377"/>
    </location>
</feature>
<feature type="region of interest" description="Disordered" evidence="1">
    <location>
        <begin position="60"/>
        <end position="86"/>
    </location>
</feature>